<dbReference type="EMBL" id="JAAOIV010000001">
    <property type="protein sequence ID" value="NHN54500.1"/>
    <property type="molecule type" value="Genomic_DNA"/>
</dbReference>
<dbReference type="Proteomes" id="UP000744769">
    <property type="component" value="Unassembled WGS sequence"/>
</dbReference>
<proteinExistence type="predicted"/>
<reference evidence="1" key="1">
    <citation type="submission" date="2020-03" db="EMBL/GenBank/DDBJ databases">
        <title>Draft sequencing of Calidifontibacter sp. DB0510.</title>
        <authorList>
            <person name="Kim D.-U."/>
        </authorList>
    </citation>
    <scope>NUCLEOTIDE SEQUENCE</scope>
    <source>
        <strain evidence="1">DB0510</strain>
    </source>
</reference>
<accession>A0A967AZ58</accession>
<organism evidence="1 2">
    <name type="scientific">Metallococcus carri</name>
    <dbReference type="NCBI Taxonomy" id="1656884"/>
    <lineage>
        <taxon>Bacteria</taxon>
        <taxon>Bacillati</taxon>
        <taxon>Actinomycetota</taxon>
        <taxon>Actinomycetes</taxon>
        <taxon>Micrococcales</taxon>
        <taxon>Dermacoccaceae</taxon>
        <taxon>Metallococcus</taxon>
    </lineage>
</organism>
<comment type="caution">
    <text evidence="1">The sequence shown here is derived from an EMBL/GenBank/DDBJ whole genome shotgun (WGS) entry which is preliminary data.</text>
</comment>
<protein>
    <submittedName>
        <fullName evidence="1">Uncharacterized protein</fullName>
    </submittedName>
</protein>
<name>A0A967AZ58_9MICO</name>
<dbReference type="AlphaFoldDB" id="A0A967AZ58"/>
<gene>
    <name evidence="1" type="ORF">G9U51_01730</name>
</gene>
<evidence type="ECO:0000313" key="2">
    <source>
        <dbReference type="Proteomes" id="UP000744769"/>
    </source>
</evidence>
<dbReference type="RefSeq" id="WP_166192159.1">
    <property type="nucleotide sequence ID" value="NZ_JAAOIV010000001.1"/>
</dbReference>
<evidence type="ECO:0000313" key="1">
    <source>
        <dbReference type="EMBL" id="NHN54500.1"/>
    </source>
</evidence>
<keyword evidence="2" id="KW-1185">Reference proteome</keyword>
<sequence>MSTPAPPLFATLFDDAAVFPPGNAPLVDAIARRLDRAGRDDETYVGPLLVPPRLVAEALSATHPLPIVVVGRPGTPCDEILDAAKTVAAHQLHSLSGIQLGHAPGWEAALELAVPVSVELAAGDLTPLAALAVHRGSVAGKLRTGATPDIPVPSPEQLAAFIAASLAGGLRFRLTGGLHFAVSHGDGEGREFGFLNVIAATAALQDGTDPHDAAALLDERSEAIVVERIRSITDPVRVRSAFASYGCCEVTDPIAEIRRLHLDTVEGTT</sequence>